<sequence length="428" mass="47787">MGSEGFYNSQFVQTLSTPTIVSTSASPSSSLTPPPTVDPATTIKMEDLNMPYSTPAPPSLPPTSECGTPTPQSSSDGKPVKKRKSWGQVLPEPKTNLPPRKRAKTEDEKEQRRIERVKRNRLAAHNSRERKRQEVEQLQSEKDKLEADLQAAHDTMARMAAELKAYRQKYPSESFSSSATTDDYESLVHKTDTVDPTHTSMSFPSPISMDSMDSPSPRDESCQPETPFSEANADFDQTRYPAAILCDLQCQSISASASRQPSLQAMLAFLSLFNLTLPLMRSLLTTFSPLTCSPRTAPMVWEILKTFSLLPASELPQTLTAFLTLLKASTSTCRQPLAQLSLATRLSQRSTSFKSVARSAGSMKRARQDGTQQRRRWRSPQLRQMGRRKGSSSFSFEREIHKSLLGSSGRGWQNHDFDWVSRRRTVES</sequence>
<dbReference type="InterPro" id="IPR004827">
    <property type="entry name" value="bZIP"/>
</dbReference>
<evidence type="ECO:0000256" key="3">
    <source>
        <dbReference type="ARBA" id="ARBA00023015"/>
    </source>
</evidence>
<feature type="domain" description="BZIP" evidence="9">
    <location>
        <begin position="110"/>
        <end position="168"/>
    </location>
</feature>
<dbReference type="EMBL" id="KZ678135">
    <property type="protein sequence ID" value="PSN67172.1"/>
    <property type="molecule type" value="Genomic_DNA"/>
</dbReference>
<dbReference type="GO" id="GO:0003677">
    <property type="term" value="F:DNA binding"/>
    <property type="evidence" value="ECO:0007669"/>
    <property type="project" value="UniProtKB-KW"/>
</dbReference>
<evidence type="ECO:0000256" key="1">
    <source>
        <dbReference type="ARBA" id="ARBA00004123"/>
    </source>
</evidence>
<feature type="compositionally biased region" description="Basic and acidic residues" evidence="8">
    <location>
        <begin position="131"/>
        <end position="142"/>
    </location>
</feature>
<dbReference type="GO" id="GO:0000981">
    <property type="term" value="F:DNA-binding transcription factor activity, RNA polymerase II-specific"/>
    <property type="evidence" value="ECO:0007669"/>
    <property type="project" value="InterPro"/>
</dbReference>
<evidence type="ECO:0000256" key="8">
    <source>
        <dbReference type="SAM" id="MobiDB-lite"/>
    </source>
</evidence>
<proteinExistence type="inferred from homology"/>
<organism evidence="10 11">
    <name type="scientific">Corynespora cassiicola Philippines</name>
    <dbReference type="NCBI Taxonomy" id="1448308"/>
    <lineage>
        <taxon>Eukaryota</taxon>
        <taxon>Fungi</taxon>
        <taxon>Dikarya</taxon>
        <taxon>Ascomycota</taxon>
        <taxon>Pezizomycotina</taxon>
        <taxon>Dothideomycetes</taxon>
        <taxon>Pleosporomycetidae</taxon>
        <taxon>Pleosporales</taxon>
        <taxon>Corynesporascaceae</taxon>
        <taxon>Corynespora</taxon>
    </lineage>
</organism>
<feature type="compositionally biased region" description="Low complexity" evidence="8">
    <location>
        <begin position="200"/>
        <end position="215"/>
    </location>
</feature>
<dbReference type="CDD" id="cd14710">
    <property type="entry name" value="bZIP_HAC1-like"/>
    <property type="match status" value="1"/>
</dbReference>
<keyword evidence="6" id="KW-0834">Unfolded protein response</keyword>
<feature type="region of interest" description="Disordered" evidence="8">
    <location>
        <begin position="353"/>
        <end position="395"/>
    </location>
</feature>
<feature type="compositionally biased region" description="Basic and acidic residues" evidence="8">
    <location>
        <begin position="104"/>
        <end position="114"/>
    </location>
</feature>
<evidence type="ECO:0000259" key="9">
    <source>
        <dbReference type="PROSITE" id="PS50217"/>
    </source>
</evidence>
<keyword evidence="11" id="KW-1185">Reference proteome</keyword>
<feature type="compositionally biased region" description="Polar residues" evidence="8">
    <location>
        <begin position="65"/>
        <end position="76"/>
    </location>
</feature>
<comment type="similarity">
    <text evidence="2">Belongs to the bZIP family.</text>
</comment>
<accession>A0A2T2NP08</accession>
<dbReference type="SUPFAM" id="SSF57959">
    <property type="entry name" value="Leucine zipper domain"/>
    <property type="match status" value="1"/>
</dbReference>
<dbReference type="Pfam" id="PF03131">
    <property type="entry name" value="bZIP_Maf"/>
    <property type="match status" value="1"/>
</dbReference>
<dbReference type="PROSITE" id="PS50217">
    <property type="entry name" value="BZIP"/>
    <property type="match status" value="1"/>
</dbReference>
<dbReference type="GO" id="GO:0045944">
    <property type="term" value="P:positive regulation of transcription by RNA polymerase II"/>
    <property type="evidence" value="ECO:0007669"/>
    <property type="project" value="InterPro"/>
</dbReference>
<dbReference type="AlphaFoldDB" id="A0A2T2NP08"/>
<evidence type="ECO:0000256" key="7">
    <source>
        <dbReference type="ARBA" id="ARBA00023242"/>
    </source>
</evidence>
<evidence type="ECO:0000256" key="5">
    <source>
        <dbReference type="ARBA" id="ARBA00023163"/>
    </source>
</evidence>
<protein>
    <recommendedName>
        <fullName evidence="9">BZIP domain-containing protein</fullName>
    </recommendedName>
</protein>
<dbReference type="STRING" id="1448308.A0A2T2NP08"/>
<evidence type="ECO:0000313" key="11">
    <source>
        <dbReference type="Proteomes" id="UP000240883"/>
    </source>
</evidence>
<name>A0A2T2NP08_CORCC</name>
<feature type="region of interest" description="Disordered" evidence="8">
    <location>
        <begin position="195"/>
        <end position="230"/>
    </location>
</feature>
<keyword evidence="7" id="KW-0539">Nucleus</keyword>
<keyword evidence="3" id="KW-0805">Transcription regulation</keyword>
<dbReference type="OrthoDB" id="674948at2759"/>
<dbReference type="PANTHER" id="PTHR46714:SF6">
    <property type="entry name" value="TRANSCRIPTIONAL ACTIVATOR HAC1"/>
    <property type="match status" value="1"/>
</dbReference>
<dbReference type="InterPro" id="IPR046347">
    <property type="entry name" value="bZIP_sf"/>
</dbReference>
<comment type="subcellular location">
    <subcellularLocation>
        <location evidence="1">Nucleus</location>
    </subcellularLocation>
</comment>
<reference evidence="10 11" key="1">
    <citation type="journal article" date="2018" name="Front. Microbiol.">
        <title>Genome-Wide Analysis of Corynespora cassiicola Leaf Fall Disease Putative Effectors.</title>
        <authorList>
            <person name="Lopez D."/>
            <person name="Ribeiro S."/>
            <person name="Label P."/>
            <person name="Fumanal B."/>
            <person name="Venisse J.S."/>
            <person name="Kohler A."/>
            <person name="de Oliveira R.R."/>
            <person name="Labutti K."/>
            <person name="Lipzen A."/>
            <person name="Lail K."/>
            <person name="Bauer D."/>
            <person name="Ohm R.A."/>
            <person name="Barry K.W."/>
            <person name="Spatafora J."/>
            <person name="Grigoriev I.V."/>
            <person name="Martin F.M."/>
            <person name="Pujade-Renaud V."/>
        </authorList>
    </citation>
    <scope>NUCLEOTIDE SEQUENCE [LARGE SCALE GENOMIC DNA]</scope>
    <source>
        <strain evidence="10 11">Philippines</strain>
    </source>
</reference>
<evidence type="ECO:0000256" key="2">
    <source>
        <dbReference type="ARBA" id="ARBA00007163"/>
    </source>
</evidence>
<keyword evidence="5" id="KW-0804">Transcription</keyword>
<evidence type="ECO:0000313" key="10">
    <source>
        <dbReference type="EMBL" id="PSN67172.1"/>
    </source>
</evidence>
<dbReference type="InterPro" id="IPR044280">
    <property type="entry name" value="Hac1/HY5"/>
</dbReference>
<dbReference type="SMART" id="SM00338">
    <property type="entry name" value="BRLZ"/>
    <property type="match status" value="1"/>
</dbReference>
<evidence type="ECO:0000256" key="4">
    <source>
        <dbReference type="ARBA" id="ARBA00023125"/>
    </source>
</evidence>
<gene>
    <name evidence="10" type="ORF">BS50DRAFT_384171</name>
</gene>
<dbReference type="Gene3D" id="1.20.5.170">
    <property type="match status" value="1"/>
</dbReference>
<keyword evidence="4" id="KW-0238">DNA-binding</keyword>
<dbReference type="Proteomes" id="UP000240883">
    <property type="component" value="Unassembled WGS sequence"/>
</dbReference>
<feature type="compositionally biased region" description="Low complexity" evidence="8">
    <location>
        <begin position="19"/>
        <end position="31"/>
    </location>
</feature>
<dbReference type="PANTHER" id="PTHR46714">
    <property type="entry name" value="TRANSCRIPTIONAL ACTIVATOR HAC1"/>
    <property type="match status" value="1"/>
</dbReference>
<feature type="region of interest" description="Disordered" evidence="8">
    <location>
        <begin position="19"/>
        <end position="142"/>
    </location>
</feature>
<evidence type="ECO:0000256" key="6">
    <source>
        <dbReference type="ARBA" id="ARBA00023230"/>
    </source>
</evidence>
<dbReference type="InterPro" id="IPR004826">
    <property type="entry name" value="bZIP_Maf"/>
</dbReference>
<dbReference type="PROSITE" id="PS00036">
    <property type="entry name" value="BZIP_BASIC"/>
    <property type="match status" value="1"/>
</dbReference>
<dbReference type="GO" id="GO:0006986">
    <property type="term" value="P:response to unfolded protein"/>
    <property type="evidence" value="ECO:0007669"/>
    <property type="project" value="UniProtKB-KW"/>
</dbReference>
<dbReference type="GO" id="GO:0005634">
    <property type="term" value="C:nucleus"/>
    <property type="evidence" value="ECO:0007669"/>
    <property type="project" value="UniProtKB-SubCell"/>
</dbReference>